<accession>V8QPS8</accession>
<dbReference type="Pfam" id="PF00392">
    <property type="entry name" value="GntR"/>
    <property type="match status" value="1"/>
</dbReference>
<dbReference type="PANTHER" id="PTHR44846:SF16">
    <property type="entry name" value="TRANSCRIPTIONAL REGULATOR PHNF-RELATED"/>
    <property type="match status" value="1"/>
</dbReference>
<organism evidence="5 6">
    <name type="scientific">Advenella kashmirensis W13003</name>
    <dbReference type="NCBI Taxonomy" id="1424334"/>
    <lineage>
        <taxon>Bacteria</taxon>
        <taxon>Pseudomonadati</taxon>
        <taxon>Pseudomonadota</taxon>
        <taxon>Betaproteobacteria</taxon>
        <taxon>Burkholderiales</taxon>
        <taxon>Alcaligenaceae</taxon>
    </lineage>
</organism>
<evidence type="ECO:0000256" key="2">
    <source>
        <dbReference type="ARBA" id="ARBA00023125"/>
    </source>
</evidence>
<keyword evidence="1" id="KW-0805">Transcription regulation</keyword>
<dbReference type="SUPFAM" id="SSF64288">
    <property type="entry name" value="Chorismate lyase-like"/>
    <property type="match status" value="1"/>
</dbReference>
<dbReference type="AlphaFoldDB" id="V8QPS8"/>
<dbReference type="InterPro" id="IPR000524">
    <property type="entry name" value="Tscrpt_reg_HTH_GntR"/>
</dbReference>
<protein>
    <submittedName>
        <fullName evidence="5">GntR family transcriptional regulator</fullName>
    </submittedName>
</protein>
<keyword evidence="2" id="KW-0238">DNA-binding</keyword>
<dbReference type="PRINTS" id="PR00035">
    <property type="entry name" value="HTHGNTR"/>
</dbReference>
<dbReference type="PROSITE" id="PS50949">
    <property type="entry name" value="HTH_GNTR"/>
    <property type="match status" value="1"/>
</dbReference>
<dbReference type="SMART" id="SM00345">
    <property type="entry name" value="HTH_GNTR"/>
    <property type="match status" value="1"/>
</dbReference>
<dbReference type="InterPro" id="IPR011663">
    <property type="entry name" value="UTRA"/>
</dbReference>
<proteinExistence type="predicted"/>
<evidence type="ECO:0000313" key="5">
    <source>
        <dbReference type="EMBL" id="ETF00999.1"/>
    </source>
</evidence>
<dbReference type="CDD" id="cd07377">
    <property type="entry name" value="WHTH_GntR"/>
    <property type="match status" value="1"/>
</dbReference>
<dbReference type="STRING" id="1424334.W822_17050"/>
<dbReference type="InterPro" id="IPR036390">
    <property type="entry name" value="WH_DNA-bd_sf"/>
</dbReference>
<dbReference type="SUPFAM" id="SSF46785">
    <property type="entry name" value="Winged helix' DNA-binding domain"/>
    <property type="match status" value="1"/>
</dbReference>
<comment type="caution">
    <text evidence="5">The sequence shown here is derived from an EMBL/GenBank/DDBJ whole genome shotgun (WGS) entry which is preliminary data.</text>
</comment>
<dbReference type="HOGENOM" id="CLU_063236_0_0_4"/>
<gene>
    <name evidence="5" type="ORF">W822_17050</name>
</gene>
<dbReference type="PANTHER" id="PTHR44846">
    <property type="entry name" value="MANNOSYL-D-GLYCERATE TRANSPORT/METABOLISM SYSTEM REPRESSOR MNGR-RELATED"/>
    <property type="match status" value="1"/>
</dbReference>
<name>V8QPS8_9BURK</name>
<dbReference type="GO" id="GO:0003677">
    <property type="term" value="F:DNA binding"/>
    <property type="evidence" value="ECO:0007669"/>
    <property type="project" value="UniProtKB-KW"/>
</dbReference>
<evidence type="ECO:0000259" key="4">
    <source>
        <dbReference type="PROSITE" id="PS50949"/>
    </source>
</evidence>
<evidence type="ECO:0000313" key="6">
    <source>
        <dbReference type="Proteomes" id="UP000018733"/>
    </source>
</evidence>
<dbReference type="Gene3D" id="3.40.1410.10">
    <property type="entry name" value="Chorismate lyase-like"/>
    <property type="match status" value="1"/>
</dbReference>
<reference evidence="5 6" key="1">
    <citation type="journal article" date="2014" name="Genome Announc.">
        <title>Draft Genome Sequence of Advenella kashmirensis Strain W13003, a Polycyclic Aromatic Hydrocarbon-Degrading Bacterium.</title>
        <authorList>
            <person name="Wang X."/>
            <person name="Jin D."/>
            <person name="Zhou L."/>
            <person name="Wu L."/>
            <person name="An W."/>
            <person name="Zhao L."/>
        </authorList>
    </citation>
    <scope>NUCLEOTIDE SEQUENCE [LARGE SCALE GENOMIC DNA]</scope>
    <source>
        <strain evidence="5 6">W13003</strain>
    </source>
</reference>
<dbReference type="FunFam" id="1.10.10.10:FF:000079">
    <property type="entry name" value="GntR family transcriptional regulator"/>
    <property type="match status" value="1"/>
</dbReference>
<dbReference type="InterPro" id="IPR036388">
    <property type="entry name" value="WH-like_DNA-bd_sf"/>
</dbReference>
<dbReference type="InterPro" id="IPR028978">
    <property type="entry name" value="Chorismate_lyase_/UTRA_dom_sf"/>
</dbReference>
<dbReference type="PATRIC" id="fig|1424334.3.peg.3427"/>
<keyword evidence="3" id="KW-0804">Transcription</keyword>
<dbReference type="eggNOG" id="COG2188">
    <property type="taxonomic scope" value="Bacteria"/>
</dbReference>
<dbReference type="SMART" id="SM00866">
    <property type="entry name" value="UTRA"/>
    <property type="match status" value="1"/>
</dbReference>
<sequence length="243" mass="27617">MSRSAPKKHQPVYRQMETYIRGLIDQGVLGAGDQVPTEVELAHQFNVSRMTANKAITLLREQGILTRTAGLGTFVTPRQTEVPIMDIVDLHEEIKNNGGHYHAEIIHQEYRTIYGDAAWWLGIPAGHSVAYLEVLHFDNDVPTLLEQRYVKADYAKQFLRQDFTKKTATAYLLDHYPLSEIEQSIEAVNVDESIAQLLQINPSQACLRISRRTWSKDQLISHANLFAVGGRYKMHSRYLASAK</sequence>
<evidence type="ECO:0000256" key="1">
    <source>
        <dbReference type="ARBA" id="ARBA00023015"/>
    </source>
</evidence>
<dbReference type="InterPro" id="IPR050679">
    <property type="entry name" value="Bact_HTH_transcr_reg"/>
</dbReference>
<dbReference type="EMBL" id="AYXT01000012">
    <property type="protein sequence ID" value="ETF00999.1"/>
    <property type="molecule type" value="Genomic_DNA"/>
</dbReference>
<evidence type="ECO:0000256" key="3">
    <source>
        <dbReference type="ARBA" id="ARBA00023163"/>
    </source>
</evidence>
<dbReference type="Pfam" id="PF07702">
    <property type="entry name" value="UTRA"/>
    <property type="match status" value="1"/>
</dbReference>
<dbReference type="Proteomes" id="UP000018733">
    <property type="component" value="Unassembled WGS sequence"/>
</dbReference>
<keyword evidence="6" id="KW-1185">Reference proteome</keyword>
<feature type="domain" description="HTH gntR-type" evidence="4">
    <location>
        <begin position="10"/>
        <end position="78"/>
    </location>
</feature>
<dbReference type="GO" id="GO:0003700">
    <property type="term" value="F:DNA-binding transcription factor activity"/>
    <property type="evidence" value="ECO:0007669"/>
    <property type="project" value="InterPro"/>
</dbReference>
<dbReference type="Gene3D" id="1.10.10.10">
    <property type="entry name" value="Winged helix-like DNA-binding domain superfamily/Winged helix DNA-binding domain"/>
    <property type="match status" value="1"/>
</dbReference>